<dbReference type="Proteomes" id="UP000186601">
    <property type="component" value="Unassembled WGS sequence"/>
</dbReference>
<dbReference type="Pfam" id="PF10469">
    <property type="entry name" value="AKAP7_NLS"/>
    <property type="match status" value="1"/>
</dbReference>
<evidence type="ECO:0000256" key="1">
    <source>
        <dbReference type="SAM" id="MobiDB-lite"/>
    </source>
</evidence>
<dbReference type="STRING" id="98765.A0A2R6PG64"/>
<organism evidence="3 4">
    <name type="scientific">Hermanssonia centrifuga</name>
    <dbReference type="NCBI Taxonomy" id="98765"/>
    <lineage>
        <taxon>Eukaryota</taxon>
        <taxon>Fungi</taxon>
        <taxon>Dikarya</taxon>
        <taxon>Basidiomycota</taxon>
        <taxon>Agaricomycotina</taxon>
        <taxon>Agaricomycetes</taxon>
        <taxon>Polyporales</taxon>
        <taxon>Meruliaceae</taxon>
        <taxon>Hermanssonia</taxon>
    </lineage>
</organism>
<dbReference type="InterPro" id="IPR019510">
    <property type="entry name" value="AKAP7-like_phosphoesterase"/>
</dbReference>
<evidence type="ECO:0000313" key="3">
    <source>
        <dbReference type="EMBL" id="PSR90693.1"/>
    </source>
</evidence>
<proteinExistence type="predicted"/>
<name>A0A2R6PG64_9APHY</name>
<comment type="caution">
    <text evidence="3">The sequence shown here is derived from an EMBL/GenBank/DDBJ whole genome shotgun (WGS) entry which is preliminary data.</text>
</comment>
<gene>
    <name evidence="3" type="ORF">PHLCEN_2v4842</name>
</gene>
<dbReference type="AlphaFoldDB" id="A0A2R6PG64"/>
<protein>
    <recommendedName>
        <fullName evidence="2">A-kinase anchor protein 7-like phosphoesterase domain-containing protein</fullName>
    </recommendedName>
</protein>
<accession>A0A2R6PG64</accession>
<evidence type="ECO:0000313" key="4">
    <source>
        <dbReference type="Proteomes" id="UP000186601"/>
    </source>
</evidence>
<sequence>MSLLDTSKSEPKSSSTITSQQPSCSQGDIAGSASPLTVESAVILLNSLRPKIMEMLGDNQLRVGLTCIDIMRPHRGDLEKAHVMWAGPSHEGEDVQRLKRVCEYIHKEFKKAGLVIDDKRPLKKDRWEYRNI</sequence>
<feature type="domain" description="A-kinase anchor protein 7-like phosphoesterase" evidence="2">
    <location>
        <begin position="38"/>
        <end position="120"/>
    </location>
</feature>
<feature type="region of interest" description="Disordered" evidence="1">
    <location>
        <begin position="1"/>
        <end position="31"/>
    </location>
</feature>
<dbReference type="Gene3D" id="3.90.1140.10">
    <property type="entry name" value="Cyclic phosphodiesterase"/>
    <property type="match status" value="1"/>
</dbReference>
<dbReference type="OrthoDB" id="277832at2759"/>
<evidence type="ECO:0000259" key="2">
    <source>
        <dbReference type="Pfam" id="PF10469"/>
    </source>
</evidence>
<dbReference type="EMBL" id="MLYV02000493">
    <property type="protein sequence ID" value="PSR90693.1"/>
    <property type="molecule type" value="Genomic_DNA"/>
</dbReference>
<keyword evidence="4" id="KW-1185">Reference proteome</keyword>
<reference evidence="3 4" key="1">
    <citation type="submission" date="2018-02" db="EMBL/GenBank/DDBJ databases">
        <title>Genome sequence of the basidiomycete white-rot fungus Phlebia centrifuga.</title>
        <authorList>
            <person name="Granchi Z."/>
            <person name="Peng M."/>
            <person name="de Vries R.P."/>
            <person name="Hilden K."/>
            <person name="Makela M.R."/>
            <person name="Grigoriev I."/>
            <person name="Riley R."/>
        </authorList>
    </citation>
    <scope>NUCLEOTIDE SEQUENCE [LARGE SCALE GENOMIC DNA]</scope>
    <source>
        <strain evidence="3 4">FBCC195</strain>
    </source>
</reference>
<feature type="compositionally biased region" description="Polar residues" evidence="1">
    <location>
        <begin position="1"/>
        <end position="26"/>
    </location>
</feature>